<reference evidence="3" key="1">
    <citation type="submission" date="2021-02" db="EMBL/GenBank/DDBJ databases">
        <authorList>
            <person name="Nowell W R."/>
        </authorList>
    </citation>
    <scope>NUCLEOTIDE SEQUENCE</scope>
</reference>
<dbReference type="Proteomes" id="UP000663856">
    <property type="component" value="Unassembled WGS sequence"/>
</dbReference>
<evidence type="ECO:0000313" key="4">
    <source>
        <dbReference type="EMBL" id="CAF2105870.1"/>
    </source>
</evidence>
<evidence type="ECO:0000313" key="7">
    <source>
        <dbReference type="EMBL" id="CAF3808703.1"/>
    </source>
</evidence>
<evidence type="ECO:0000313" key="8">
    <source>
        <dbReference type="EMBL" id="CAF3937540.1"/>
    </source>
</evidence>
<comment type="caution">
    <text evidence="3">The sequence shown here is derived from an EMBL/GenBank/DDBJ whole genome shotgun (WGS) entry which is preliminary data.</text>
</comment>
<sequence length="206" mass="24701">MINQYLSTTTSDHKDSLLGISTNFNIKPQRDTTYPSNTLAVKAHHALVLEDLKTLPKFSDVEPQSIHSWLEEIELIILVKGYDKTYITDIDKCYRTLKLLSNIDDKWLEFIQREKLDWNEFKYKLLSRFEGKKEQTRTELEDAIRYRYYYDNEPMHRYYSDIMRKCDLLEKEYPVSDLHRIDYIIRGLPDSIQDQLLIREYSTSKI</sequence>
<dbReference type="EMBL" id="CAJNRF010008913">
    <property type="protein sequence ID" value="CAF2105870.1"/>
    <property type="molecule type" value="Genomic_DNA"/>
</dbReference>
<dbReference type="EMBL" id="CAJNRE010001857">
    <property type="protein sequence ID" value="CAF1960201.1"/>
    <property type="molecule type" value="Genomic_DNA"/>
</dbReference>
<accession>A0A816M590</accession>
<name>A0A816M590_9BILA</name>
<gene>
    <name evidence="5" type="ORF">BYL167_LOCUS1877</name>
    <name evidence="1" type="ORF">CJN711_LOCUS3389</name>
    <name evidence="7" type="ORF">GIL414_LOCUS1507</name>
    <name evidence="2" type="ORF">KQP761_LOCUS21989</name>
    <name evidence="3" type="ORF">MBJ925_LOCUS6327</name>
    <name evidence="8" type="ORF">OVN521_LOCUS11494</name>
    <name evidence="6" type="ORF">SMN809_LOCUS1490</name>
    <name evidence="4" type="ORF">WKI299_LOCUS21335</name>
</gene>
<dbReference type="Proteomes" id="UP000681967">
    <property type="component" value="Unassembled WGS sequence"/>
</dbReference>
<dbReference type="Proteomes" id="UP000676336">
    <property type="component" value="Unassembled WGS sequence"/>
</dbReference>
<evidence type="ECO:0000313" key="9">
    <source>
        <dbReference type="Proteomes" id="UP000663824"/>
    </source>
</evidence>
<evidence type="ECO:0000313" key="3">
    <source>
        <dbReference type="EMBL" id="CAF1960201.1"/>
    </source>
</evidence>
<dbReference type="Proteomes" id="UP000663866">
    <property type="component" value="Unassembled WGS sequence"/>
</dbReference>
<evidence type="ECO:0000313" key="6">
    <source>
        <dbReference type="EMBL" id="CAF3806727.1"/>
    </source>
</evidence>
<dbReference type="AlphaFoldDB" id="A0A816M590"/>
<keyword evidence="10" id="KW-1185">Reference proteome</keyword>
<protein>
    <submittedName>
        <fullName evidence="3">Uncharacterized protein</fullName>
    </submittedName>
</protein>
<dbReference type="EMBL" id="CAJNOW010011511">
    <property type="protein sequence ID" value="CAF1598514.1"/>
    <property type="molecule type" value="Genomic_DNA"/>
</dbReference>
<proteinExistence type="predicted"/>
<dbReference type="EMBL" id="CAJOBH010000302">
    <property type="protein sequence ID" value="CAF3779800.1"/>
    <property type="molecule type" value="Genomic_DNA"/>
</dbReference>
<evidence type="ECO:0000313" key="1">
    <source>
        <dbReference type="EMBL" id="CAF1022598.1"/>
    </source>
</evidence>
<dbReference type="Proteomes" id="UP000663824">
    <property type="component" value="Unassembled WGS sequence"/>
</dbReference>
<dbReference type="Proteomes" id="UP000681720">
    <property type="component" value="Unassembled WGS sequence"/>
</dbReference>
<dbReference type="EMBL" id="CAJOBJ010000252">
    <property type="protein sequence ID" value="CAF3808703.1"/>
    <property type="molecule type" value="Genomic_DNA"/>
</dbReference>
<dbReference type="EMBL" id="CAJNOV010000432">
    <property type="protein sequence ID" value="CAF1022598.1"/>
    <property type="molecule type" value="Genomic_DNA"/>
</dbReference>
<organism evidence="3 9">
    <name type="scientific">Rotaria magnacalcarata</name>
    <dbReference type="NCBI Taxonomy" id="392030"/>
    <lineage>
        <taxon>Eukaryota</taxon>
        <taxon>Metazoa</taxon>
        <taxon>Spiralia</taxon>
        <taxon>Gnathifera</taxon>
        <taxon>Rotifera</taxon>
        <taxon>Eurotatoria</taxon>
        <taxon>Bdelloidea</taxon>
        <taxon>Philodinida</taxon>
        <taxon>Philodinidae</taxon>
        <taxon>Rotaria</taxon>
    </lineage>
</organism>
<dbReference type="OrthoDB" id="8054888at2759"/>
<dbReference type="Proteomes" id="UP000663834">
    <property type="component" value="Unassembled WGS sequence"/>
</dbReference>
<evidence type="ECO:0000313" key="10">
    <source>
        <dbReference type="Proteomes" id="UP000663866"/>
    </source>
</evidence>
<evidence type="ECO:0000313" key="5">
    <source>
        <dbReference type="EMBL" id="CAF3779800.1"/>
    </source>
</evidence>
<dbReference type="Proteomes" id="UP000663855">
    <property type="component" value="Unassembled WGS sequence"/>
</dbReference>
<evidence type="ECO:0000313" key="2">
    <source>
        <dbReference type="EMBL" id="CAF1598514.1"/>
    </source>
</evidence>
<dbReference type="EMBL" id="CAJOBI010000231">
    <property type="protein sequence ID" value="CAF3806727.1"/>
    <property type="molecule type" value="Genomic_DNA"/>
</dbReference>
<dbReference type="EMBL" id="CAJOBG010001532">
    <property type="protein sequence ID" value="CAF3937540.1"/>
    <property type="molecule type" value="Genomic_DNA"/>
</dbReference>